<accession>A0A922MKN2</accession>
<keyword evidence="7" id="KW-0675">Receptor</keyword>
<dbReference type="GO" id="GO:0005886">
    <property type="term" value="C:plasma membrane"/>
    <property type="evidence" value="ECO:0007669"/>
    <property type="project" value="TreeGrafter"/>
</dbReference>
<dbReference type="PANTHER" id="PTHR45695">
    <property type="entry name" value="LEUCOKININ RECEPTOR-RELATED"/>
    <property type="match status" value="1"/>
</dbReference>
<feature type="transmembrane region" description="Helical" evidence="9">
    <location>
        <begin position="37"/>
        <end position="60"/>
    </location>
</feature>
<dbReference type="InterPro" id="IPR017452">
    <property type="entry name" value="GPCR_Rhodpsn_7TM"/>
</dbReference>
<evidence type="ECO:0000256" key="2">
    <source>
        <dbReference type="ARBA" id="ARBA00010663"/>
    </source>
</evidence>
<dbReference type="EMBL" id="JACEFF010000409">
    <property type="protein sequence ID" value="KAH9638214.1"/>
    <property type="molecule type" value="Genomic_DNA"/>
</dbReference>
<keyword evidence="5" id="KW-0297">G-protein coupled receptor</keyword>
<evidence type="ECO:0000256" key="5">
    <source>
        <dbReference type="ARBA" id="ARBA00023040"/>
    </source>
</evidence>
<keyword evidence="4 9" id="KW-1133">Transmembrane helix</keyword>
<dbReference type="AlphaFoldDB" id="A0A922MKN2"/>
<feature type="domain" description="G-protein coupled receptors family 1 profile" evidence="10">
    <location>
        <begin position="50"/>
        <end position="262"/>
    </location>
</feature>
<dbReference type="Proteomes" id="UP000814243">
    <property type="component" value="Unassembled WGS sequence"/>
</dbReference>
<evidence type="ECO:0000259" key="10">
    <source>
        <dbReference type="PROSITE" id="PS50262"/>
    </source>
</evidence>
<feature type="transmembrane region" description="Helical" evidence="9">
    <location>
        <begin position="81"/>
        <end position="104"/>
    </location>
</feature>
<evidence type="ECO:0000256" key="8">
    <source>
        <dbReference type="ARBA" id="ARBA00023224"/>
    </source>
</evidence>
<dbReference type="CDD" id="cd00637">
    <property type="entry name" value="7tm_classA_rhodopsin-like"/>
    <property type="match status" value="1"/>
</dbReference>
<evidence type="ECO:0000313" key="12">
    <source>
        <dbReference type="Proteomes" id="UP000814243"/>
    </source>
</evidence>
<proteinExistence type="inferred from homology"/>
<comment type="similarity">
    <text evidence="2">Belongs to the G-protein coupled receptor 1 family.</text>
</comment>
<evidence type="ECO:0000256" key="1">
    <source>
        <dbReference type="ARBA" id="ARBA00004141"/>
    </source>
</evidence>
<feature type="transmembrane region" description="Helical" evidence="9">
    <location>
        <begin position="241"/>
        <end position="262"/>
    </location>
</feature>
<name>A0A922MKN2_SPOEX</name>
<comment type="caution">
    <text evidence="11">The sequence shown here is derived from an EMBL/GenBank/DDBJ whole genome shotgun (WGS) entry which is preliminary data.</text>
</comment>
<reference evidence="11" key="1">
    <citation type="journal article" date="2021" name="G3 (Bethesda)">
        <title>Genome and transcriptome analysis of the beet armyworm Spodoptera exigua reveals targets for pest control. .</title>
        <authorList>
            <person name="Simon S."/>
            <person name="Breeschoten T."/>
            <person name="Jansen H.J."/>
            <person name="Dirks R.P."/>
            <person name="Schranz M.E."/>
            <person name="Ros V.I.D."/>
        </authorList>
    </citation>
    <scope>NUCLEOTIDE SEQUENCE</scope>
    <source>
        <strain evidence="11">TB_SE_WUR_2020</strain>
    </source>
</reference>
<feature type="transmembrane region" description="Helical" evidence="9">
    <location>
        <begin position="198"/>
        <end position="220"/>
    </location>
</feature>
<dbReference type="GO" id="GO:0004930">
    <property type="term" value="F:G protein-coupled receptor activity"/>
    <property type="evidence" value="ECO:0007669"/>
    <property type="project" value="UniProtKB-KW"/>
</dbReference>
<keyword evidence="8" id="KW-0807">Transducer</keyword>
<feature type="transmembrane region" description="Helical" evidence="9">
    <location>
        <begin position="274"/>
        <end position="295"/>
    </location>
</feature>
<dbReference type="SUPFAM" id="SSF81321">
    <property type="entry name" value="Family A G protein-coupled receptor-like"/>
    <property type="match status" value="1"/>
</dbReference>
<dbReference type="PANTHER" id="PTHR45695:SF15">
    <property type="entry name" value="OPSIN RH2"/>
    <property type="match status" value="1"/>
</dbReference>
<dbReference type="Pfam" id="PF00001">
    <property type="entry name" value="7tm_1"/>
    <property type="match status" value="1"/>
</dbReference>
<evidence type="ECO:0000256" key="3">
    <source>
        <dbReference type="ARBA" id="ARBA00022692"/>
    </source>
</evidence>
<organism evidence="11 12">
    <name type="scientific">Spodoptera exigua</name>
    <name type="common">Beet armyworm</name>
    <name type="synonym">Noctua fulgens</name>
    <dbReference type="NCBI Taxonomy" id="7107"/>
    <lineage>
        <taxon>Eukaryota</taxon>
        <taxon>Metazoa</taxon>
        <taxon>Ecdysozoa</taxon>
        <taxon>Arthropoda</taxon>
        <taxon>Hexapoda</taxon>
        <taxon>Insecta</taxon>
        <taxon>Pterygota</taxon>
        <taxon>Neoptera</taxon>
        <taxon>Endopterygota</taxon>
        <taxon>Lepidoptera</taxon>
        <taxon>Glossata</taxon>
        <taxon>Ditrysia</taxon>
        <taxon>Noctuoidea</taxon>
        <taxon>Noctuidae</taxon>
        <taxon>Amphipyrinae</taxon>
        <taxon>Spodoptera</taxon>
    </lineage>
</organism>
<evidence type="ECO:0000256" key="6">
    <source>
        <dbReference type="ARBA" id="ARBA00023136"/>
    </source>
</evidence>
<feature type="non-terminal residue" evidence="11">
    <location>
        <position position="1"/>
    </location>
</feature>
<gene>
    <name evidence="11" type="ORF">HF086_017306</name>
</gene>
<evidence type="ECO:0000256" key="9">
    <source>
        <dbReference type="SAM" id="Phobius"/>
    </source>
</evidence>
<comment type="subcellular location">
    <subcellularLocation>
        <location evidence="1">Membrane</location>
        <topology evidence="1">Multi-pass membrane protein</topology>
    </subcellularLocation>
</comment>
<dbReference type="Gene3D" id="1.20.1070.10">
    <property type="entry name" value="Rhodopsin 7-helix transmembrane proteins"/>
    <property type="match status" value="1"/>
</dbReference>
<protein>
    <recommendedName>
        <fullName evidence="10">G-protein coupled receptors family 1 profile domain-containing protein</fullName>
    </recommendedName>
</protein>
<keyword evidence="3 9" id="KW-0812">Transmembrane</keyword>
<keyword evidence="6 9" id="KW-0472">Membrane</keyword>
<feature type="transmembrane region" description="Helical" evidence="9">
    <location>
        <begin position="119"/>
        <end position="137"/>
    </location>
</feature>
<dbReference type="PROSITE" id="PS50262">
    <property type="entry name" value="G_PROTEIN_RECEP_F1_2"/>
    <property type="match status" value="1"/>
</dbReference>
<evidence type="ECO:0000256" key="4">
    <source>
        <dbReference type="ARBA" id="ARBA00022989"/>
    </source>
</evidence>
<feature type="transmembrane region" description="Helical" evidence="9">
    <location>
        <begin position="149"/>
        <end position="175"/>
    </location>
</feature>
<dbReference type="InterPro" id="IPR000276">
    <property type="entry name" value="GPCR_Rhodpsn"/>
</dbReference>
<sequence length="362" mass="40978">ERAMEGAVKQLYPVLANSTRTYSPITLSRDWSTLGRLVIVVFCACFGSTINGFFVSAFFVEHALKRIVSSASGNVFHACVGMADMFITAGVLPISAVVLLSGVWDTVPVCEGLQFLTEASTYCYSIFFCLVAAECYVRICHPPSAYEIFINMRVGLVSTLVFILGMTVAAVGTYLDLDYDYCERRHHGNYIFRLSTNIIFHGIPFILTTYTLIASSIRINQHSRLQAAYKRSLQYHRDLSLIKLNIMAYFMYVLSWTPYLVILHQYPDIGDAHFYQTAWVGIGRSLFTSLLYGFLNRSFGRAYANLFYYCCCKSSLNGTFHTRHRRVIEYRPTDVRVHIMHQAVSVNSPQRGASSSRDTQEL</sequence>
<evidence type="ECO:0000313" key="11">
    <source>
        <dbReference type="EMBL" id="KAH9638214.1"/>
    </source>
</evidence>
<evidence type="ECO:0000256" key="7">
    <source>
        <dbReference type="ARBA" id="ARBA00023170"/>
    </source>
</evidence>